<sequence length="140" mass="16013">MERTDGQTDESSKAGKMNGIDTEGTADMRGEGTNSLPCPPLKMIRAGDQNTGDAQQRGGIEVKQTPKNNYRRGGKYLKNRNRLLEFQTNMEDYALLVCLDFQFEKNHKSHFAIVLSIVCYRNHVFLYELINENPDEVFMF</sequence>
<reference evidence="2" key="1">
    <citation type="submission" date="2022-11" db="EMBL/GenBank/DDBJ databases">
        <title>Centuries of genome instability and evolution in soft-shell clam transmissible cancer (bioRxiv).</title>
        <authorList>
            <person name="Hart S.F.M."/>
            <person name="Yonemitsu M.A."/>
            <person name="Giersch R.M."/>
            <person name="Beal B.F."/>
            <person name="Arriagada G."/>
            <person name="Davis B.W."/>
            <person name="Ostrander E.A."/>
            <person name="Goff S.P."/>
            <person name="Metzger M.J."/>
        </authorList>
    </citation>
    <scope>NUCLEOTIDE SEQUENCE</scope>
    <source>
        <strain evidence="2">MELC-2E11</strain>
        <tissue evidence="2">Siphon/mantle</tissue>
    </source>
</reference>
<organism evidence="2 3">
    <name type="scientific">Mya arenaria</name>
    <name type="common">Soft-shell clam</name>
    <dbReference type="NCBI Taxonomy" id="6604"/>
    <lineage>
        <taxon>Eukaryota</taxon>
        <taxon>Metazoa</taxon>
        <taxon>Spiralia</taxon>
        <taxon>Lophotrochozoa</taxon>
        <taxon>Mollusca</taxon>
        <taxon>Bivalvia</taxon>
        <taxon>Autobranchia</taxon>
        <taxon>Heteroconchia</taxon>
        <taxon>Euheterodonta</taxon>
        <taxon>Imparidentia</taxon>
        <taxon>Neoheterodontei</taxon>
        <taxon>Myida</taxon>
        <taxon>Myoidea</taxon>
        <taxon>Myidae</taxon>
        <taxon>Mya</taxon>
    </lineage>
</organism>
<feature type="region of interest" description="Disordered" evidence="1">
    <location>
        <begin position="1"/>
        <end position="74"/>
    </location>
</feature>
<evidence type="ECO:0000256" key="1">
    <source>
        <dbReference type="SAM" id="MobiDB-lite"/>
    </source>
</evidence>
<gene>
    <name evidence="2" type="ORF">MAR_005491</name>
</gene>
<keyword evidence="3" id="KW-1185">Reference proteome</keyword>
<evidence type="ECO:0000313" key="3">
    <source>
        <dbReference type="Proteomes" id="UP001164746"/>
    </source>
</evidence>
<name>A0ABY7F7X0_MYAAR</name>
<feature type="compositionally biased region" description="Basic and acidic residues" evidence="1">
    <location>
        <begin position="1"/>
        <end position="13"/>
    </location>
</feature>
<dbReference type="EMBL" id="CP111020">
    <property type="protein sequence ID" value="WAR15386.1"/>
    <property type="molecule type" value="Genomic_DNA"/>
</dbReference>
<proteinExistence type="predicted"/>
<evidence type="ECO:0000313" key="2">
    <source>
        <dbReference type="EMBL" id="WAR15386.1"/>
    </source>
</evidence>
<accession>A0ABY7F7X0</accession>
<dbReference type="Proteomes" id="UP001164746">
    <property type="component" value="Chromosome 9"/>
</dbReference>
<protein>
    <submittedName>
        <fullName evidence="2">Uncharacterized protein</fullName>
    </submittedName>
</protein>